<proteinExistence type="predicted"/>
<dbReference type="Proteomes" id="UP001500888">
    <property type="component" value="Unassembled WGS sequence"/>
</dbReference>
<protein>
    <recommendedName>
        <fullName evidence="3">DUF222 domain-containing protein</fullName>
    </recommendedName>
</protein>
<name>A0ABP7IN99_9ACTN</name>
<dbReference type="EMBL" id="BAAAZR010000018">
    <property type="protein sequence ID" value="GAA3822474.1"/>
    <property type="molecule type" value="Genomic_DNA"/>
</dbReference>
<keyword evidence="2" id="KW-1185">Reference proteome</keyword>
<gene>
    <name evidence="1" type="ORF">GCM10022226_48620</name>
</gene>
<evidence type="ECO:0000313" key="1">
    <source>
        <dbReference type="EMBL" id="GAA3822474.1"/>
    </source>
</evidence>
<sequence length="153" mass="16736">MRDSAGATPVPGTPPVEVVIMTRSEFDDIRAHIAAEEGDSDDLLQIARTLLDDLEQARLREATLRARYLGLLTAARATVASDAVGDPSPLTYLRHELGKRGQLPGDDEEAMRILADARMAEELLAHLQETPPNRIRTSARMRGCSGAARRLPR</sequence>
<evidence type="ECO:0000313" key="2">
    <source>
        <dbReference type="Proteomes" id="UP001500888"/>
    </source>
</evidence>
<organism evidence="1 2">
    <name type="scientific">Sphaerisporangium flaviroseum</name>
    <dbReference type="NCBI Taxonomy" id="509199"/>
    <lineage>
        <taxon>Bacteria</taxon>
        <taxon>Bacillati</taxon>
        <taxon>Actinomycetota</taxon>
        <taxon>Actinomycetes</taxon>
        <taxon>Streptosporangiales</taxon>
        <taxon>Streptosporangiaceae</taxon>
        <taxon>Sphaerisporangium</taxon>
    </lineage>
</organism>
<accession>A0ABP7IN99</accession>
<reference evidence="2" key="1">
    <citation type="journal article" date="2019" name="Int. J. Syst. Evol. Microbiol.">
        <title>The Global Catalogue of Microorganisms (GCM) 10K type strain sequencing project: providing services to taxonomists for standard genome sequencing and annotation.</title>
        <authorList>
            <consortium name="The Broad Institute Genomics Platform"/>
            <consortium name="The Broad Institute Genome Sequencing Center for Infectious Disease"/>
            <person name="Wu L."/>
            <person name="Ma J."/>
        </authorList>
    </citation>
    <scope>NUCLEOTIDE SEQUENCE [LARGE SCALE GENOMIC DNA]</scope>
    <source>
        <strain evidence="2">JCM 16908</strain>
    </source>
</reference>
<evidence type="ECO:0008006" key="3">
    <source>
        <dbReference type="Google" id="ProtNLM"/>
    </source>
</evidence>
<comment type="caution">
    <text evidence="1">The sequence shown here is derived from an EMBL/GenBank/DDBJ whole genome shotgun (WGS) entry which is preliminary data.</text>
</comment>